<keyword evidence="6" id="KW-0663">Pyridoxal phosphate</keyword>
<dbReference type="GO" id="GO:0046872">
    <property type="term" value="F:metal ion binding"/>
    <property type="evidence" value="ECO:0007669"/>
    <property type="project" value="UniProtKB-KW"/>
</dbReference>
<dbReference type="AlphaFoldDB" id="A0A4S3B535"/>
<evidence type="ECO:0000256" key="8">
    <source>
        <dbReference type="ARBA" id="ARBA00023014"/>
    </source>
</evidence>
<dbReference type="InterPro" id="IPR000192">
    <property type="entry name" value="Aminotrans_V_dom"/>
</dbReference>
<keyword evidence="7" id="KW-0408">Iron</keyword>
<dbReference type="OrthoDB" id="9808002at2"/>
<accession>A0A4S3B535</accession>
<evidence type="ECO:0000313" key="13">
    <source>
        <dbReference type="Proteomes" id="UP000310506"/>
    </source>
</evidence>
<dbReference type="SUPFAM" id="SSF53383">
    <property type="entry name" value="PLP-dependent transferases"/>
    <property type="match status" value="1"/>
</dbReference>
<dbReference type="Gene3D" id="3.40.640.10">
    <property type="entry name" value="Type I PLP-dependent aspartate aminotransferase-like (Major domain)"/>
    <property type="match status" value="1"/>
</dbReference>
<comment type="caution">
    <text evidence="12">The sequence shown here is derived from an EMBL/GenBank/DDBJ whole genome shotgun (WGS) entry which is preliminary data.</text>
</comment>
<dbReference type="Gene3D" id="3.90.1150.10">
    <property type="entry name" value="Aspartate Aminotransferase, domain 1"/>
    <property type="match status" value="1"/>
</dbReference>
<keyword evidence="8" id="KW-0411">Iron-sulfur</keyword>
<evidence type="ECO:0000256" key="5">
    <source>
        <dbReference type="ARBA" id="ARBA00022723"/>
    </source>
</evidence>
<dbReference type="InterPro" id="IPR015424">
    <property type="entry name" value="PyrdxlP-dep_Trfase"/>
</dbReference>
<dbReference type="EMBL" id="SDGV01000010">
    <property type="protein sequence ID" value="THB61598.1"/>
    <property type="molecule type" value="Genomic_DNA"/>
</dbReference>
<dbReference type="GO" id="GO:0051536">
    <property type="term" value="F:iron-sulfur cluster binding"/>
    <property type="evidence" value="ECO:0007669"/>
    <property type="project" value="UniProtKB-KW"/>
</dbReference>
<dbReference type="Proteomes" id="UP000310506">
    <property type="component" value="Unassembled WGS sequence"/>
</dbReference>
<evidence type="ECO:0000256" key="2">
    <source>
        <dbReference type="ARBA" id="ARBA00006490"/>
    </source>
</evidence>
<evidence type="ECO:0000256" key="4">
    <source>
        <dbReference type="ARBA" id="ARBA00022679"/>
    </source>
</evidence>
<dbReference type="PROSITE" id="PS00595">
    <property type="entry name" value="AA_TRANSFER_CLASS_5"/>
    <property type="match status" value="1"/>
</dbReference>
<dbReference type="PANTHER" id="PTHR11601:SF34">
    <property type="entry name" value="CYSTEINE DESULFURASE"/>
    <property type="match status" value="1"/>
</dbReference>
<sequence>MQAIYLDHAATTPMKPEVVGEMMRIMTNIYGNPSSIHQFGRQAEFELENARELIAKSIQATPQEIVFNSGGTEGDNTAIIQTALNQKELGRHIISTEIEHSAVLNSLKYLETQGFEVTYLPVNHEGRISIESFEKALRDDTILVSIMYGNNEVGIINPIREIGAILAEHQALFHTDAVQAFGSEIIDVRDLQVDFLSVSSHKINGPKGVGFVFEKQGTKAPVLIHGGDQEEKKRAGTENVAGIVGMSKAISLLTDEKKEQQREKYQSFKEYIIQQLEVENIAFEINGSLEDSLTTILNIWLKGVPNNLLLSNLDLKGYAISTGSACNAGNVKPSEILKKIRPNELAAASESIRVSFGYGNEMNDIVAFTATLIELINKLKK</sequence>
<keyword evidence="5" id="KW-0479">Metal-binding</keyword>
<comment type="catalytic activity">
    <reaction evidence="9">
        <text>(sulfur carrier)-H + L-cysteine = (sulfur carrier)-SH + L-alanine</text>
        <dbReference type="Rhea" id="RHEA:43892"/>
        <dbReference type="Rhea" id="RHEA-COMP:14737"/>
        <dbReference type="Rhea" id="RHEA-COMP:14739"/>
        <dbReference type="ChEBI" id="CHEBI:29917"/>
        <dbReference type="ChEBI" id="CHEBI:35235"/>
        <dbReference type="ChEBI" id="CHEBI:57972"/>
        <dbReference type="ChEBI" id="CHEBI:64428"/>
        <dbReference type="EC" id="2.8.1.7"/>
    </reaction>
</comment>
<dbReference type="RefSeq" id="WP_136136371.1">
    <property type="nucleotide sequence ID" value="NZ_SDGV01000010.1"/>
</dbReference>
<dbReference type="PANTHER" id="PTHR11601">
    <property type="entry name" value="CYSTEINE DESULFURYLASE FAMILY MEMBER"/>
    <property type="match status" value="1"/>
</dbReference>
<evidence type="ECO:0000256" key="10">
    <source>
        <dbReference type="RuleBase" id="RU004504"/>
    </source>
</evidence>
<dbReference type="EC" id="2.8.1.7" evidence="3"/>
<dbReference type="InterPro" id="IPR015421">
    <property type="entry name" value="PyrdxlP-dep_Trfase_major"/>
</dbReference>
<evidence type="ECO:0000256" key="9">
    <source>
        <dbReference type="ARBA" id="ARBA00050776"/>
    </source>
</evidence>
<keyword evidence="13" id="KW-1185">Reference proteome</keyword>
<dbReference type="PIRSF" id="PIRSF005572">
    <property type="entry name" value="NifS"/>
    <property type="match status" value="1"/>
</dbReference>
<keyword evidence="4" id="KW-0808">Transferase</keyword>
<dbReference type="Pfam" id="PF00266">
    <property type="entry name" value="Aminotran_5"/>
    <property type="match status" value="1"/>
</dbReference>
<evidence type="ECO:0000256" key="1">
    <source>
        <dbReference type="ARBA" id="ARBA00001933"/>
    </source>
</evidence>
<protein>
    <recommendedName>
        <fullName evidence="3">cysteine desulfurase</fullName>
        <ecNumber evidence="3">2.8.1.7</ecNumber>
    </recommendedName>
</protein>
<evidence type="ECO:0000259" key="11">
    <source>
        <dbReference type="Pfam" id="PF00266"/>
    </source>
</evidence>
<dbReference type="InterPro" id="IPR016454">
    <property type="entry name" value="Cysteine_dSase"/>
</dbReference>
<gene>
    <name evidence="12" type="ORF">ESZ54_03865</name>
</gene>
<evidence type="ECO:0000256" key="6">
    <source>
        <dbReference type="ARBA" id="ARBA00022898"/>
    </source>
</evidence>
<comment type="similarity">
    <text evidence="2">Belongs to the class-V pyridoxal-phosphate-dependent aminotransferase family. NifS/IscS subfamily.</text>
</comment>
<name>A0A4S3B535_9ENTE</name>
<comment type="cofactor">
    <cofactor evidence="1 10">
        <name>pyridoxal 5'-phosphate</name>
        <dbReference type="ChEBI" id="CHEBI:597326"/>
    </cofactor>
</comment>
<feature type="domain" description="Aminotransferase class V" evidence="11">
    <location>
        <begin position="4"/>
        <end position="367"/>
    </location>
</feature>
<proteinExistence type="inferred from homology"/>
<reference evidence="12 13" key="1">
    <citation type="submission" date="2019-01" db="EMBL/GenBank/DDBJ databases">
        <title>Vagococcus silagei sp. nov. isolated from brewer's grain.</title>
        <authorList>
            <person name="Guu J.-R."/>
        </authorList>
    </citation>
    <scope>NUCLEOTIDE SEQUENCE [LARGE SCALE GENOMIC DNA]</scope>
    <source>
        <strain evidence="12 13">2B-2</strain>
    </source>
</reference>
<dbReference type="Gene3D" id="1.10.260.50">
    <property type="match status" value="1"/>
</dbReference>
<evidence type="ECO:0000256" key="7">
    <source>
        <dbReference type="ARBA" id="ARBA00023004"/>
    </source>
</evidence>
<evidence type="ECO:0000313" key="12">
    <source>
        <dbReference type="EMBL" id="THB61598.1"/>
    </source>
</evidence>
<dbReference type="FunFam" id="3.40.640.10:FF:000084">
    <property type="entry name" value="IscS-like cysteine desulfurase"/>
    <property type="match status" value="1"/>
</dbReference>
<dbReference type="InterPro" id="IPR015422">
    <property type="entry name" value="PyrdxlP-dep_Trfase_small"/>
</dbReference>
<dbReference type="InterPro" id="IPR020578">
    <property type="entry name" value="Aminotrans_V_PyrdxlP_BS"/>
</dbReference>
<organism evidence="12 13">
    <name type="scientific">Vagococcus silagei</name>
    <dbReference type="NCBI Taxonomy" id="2508885"/>
    <lineage>
        <taxon>Bacteria</taxon>
        <taxon>Bacillati</taxon>
        <taxon>Bacillota</taxon>
        <taxon>Bacilli</taxon>
        <taxon>Lactobacillales</taxon>
        <taxon>Enterococcaceae</taxon>
        <taxon>Vagococcus</taxon>
    </lineage>
</organism>
<dbReference type="GO" id="GO:0031071">
    <property type="term" value="F:cysteine desulfurase activity"/>
    <property type="evidence" value="ECO:0007669"/>
    <property type="project" value="UniProtKB-EC"/>
</dbReference>
<evidence type="ECO:0000256" key="3">
    <source>
        <dbReference type="ARBA" id="ARBA00012239"/>
    </source>
</evidence>